<feature type="compositionally biased region" description="Low complexity" evidence="1">
    <location>
        <begin position="1"/>
        <end position="16"/>
    </location>
</feature>
<protein>
    <recommendedName>
        <fullName evidence="5">Cox cluster protein</fullName>
    </recommendedName>
</protein>
<keyword evidence="2" id="KW-1133">Transmembrane helix</keyword>
<comment type="caution">
    <text evidence="3">The sequence shown here is derived from an EMBL/GenBank/DDBJ whole genome shotgun (WGS) entry which is preliminary data.</text>
</comment>
<dbReference type="GeneID" id="73043667"/>
<sequence length="105" mass="10768">MASASNAESRSASRAGSEFRSDDESASGSGGESSSPTLFDRLATVGRVVWAAFLAFVVVFALVPVVALWFGTVPFPAPPTRPYFALVGGVLVGTVALIAAGIYDV</sequence>
<evidence type="ECO:0000256" key="2">
    <source>
        <dbReference type="SAM" id="Phobius"/>
    </source>
</evidence>
<feature type="region of interest" description="Disordered" evidence="1">
    <location>
        <begin position="1"/>
        <end position="37"/>
    </location>
</feature>
<dbReference type="AlphaFoldDB" id="A0ABD5Q560"/>
<evidence type="ECO:0008006" key="5">
    <source>
        <dbReference type="Google" id="ProtNLM"/>
    </source>
</evidence>
<dbReference type="EMBL" id="JBHSHT010000002">
    <property type="protein sequence ID" value="MFC4825612.1"/>
    <property type="molecule type" value="Genomic_DNA"/>
</dbReference>
<keyword evidence="2" id="KW-0812">Transmembrane</keyword>
<proteinExistence type="predicted"/>
<organism evidence="3 4">
    <name type="scientific">Halorussus aquaticus</name>
    <dbReference type="NCBI Taxonomy" id="2953748"/>
    <lineage>
        <taxon>Archaea</taxon>
        <taxon>Methanobacteriati</taxon>
        <taxon>Methanobacteriota</taxon>
        <taxon>Stenosarchaea group</taxon>
        <taxon>Halobacteria</taxon>
        <taxon>Halobacteriales</taxon>
        <taxon>Haladaptataceae</taxon>
        <taxon>Halorussus</taxon>
    </lineage>
</organism>
<name>A0ABD5Q560_9EURY</name>
<evidence type="ECO:0000256" key="1">
    <source>
        <dbReference type="SAM" id="MobiDB-lite"/>
    </source>
</evidence>
<gene>
    <name evidence="3" type="ORF">ACFO9K_15240</name>
</gene>
<dbReference type="Proteomes" id="UP001595945">
    <property type="component" value="Unassembled WGS sequence"/>
</dbReference>
<keyword evidence="2" id="KW-0472">Membrane</keyword>
<evidence type="ECO:0000313" key="3">
    <source>
        <dbReference type="EMBL" id="MFC4825612.1"/>
    </source>
</evidence>
<feature type="transmembrane region" description="Helical" evidence="2">
    <location>
        <begin position="48"/>
        <end position="71"/>
    </location>
</feature>
<dbReference type="RefSeq" id="WP_254268738.1">
    <property type="nucleotide sequence ID" value="NZ_CP100400.1"/>
</dbReference>
<accession>A0ABD5Q560</accession>
<evidence type="ECO:0000313" key="4">
    <source>
        <dbReference type="Proteomes" id="UP001595945"/>
    </source>
</evidence>
<feature type="transmembrane region" description="Helical" evidence="2">
    <location>
        <begin position="83"/>
        <end position="103"/>
    </location>
</feature>
<reference evidence="3 4" key="1">
    <citation type="journal article" date="2019" name="Int. J. Syst. Evol. Microbiol.">
        <title>The Global Catalogue of Microorganisms (GCM) 10K type strain sequencing project: providing services to taxonomists for standard genome sequencing and annotation.</title>
        <authorList>
            <consortium name="The Broad Institute Genomics Platform"/>
            <consortium name="The Broad Institute Genome Sequencing Center for Infectious Disease"/>
            <person name="Wu L."/>
            <person name="Ma J."/>
        </authorList>
    </citation>
    <scope>NUCLEOTIDE SEQUENCE [LARGE SCALE GENOMIC DNA]</scope>
    <source>
        <strain evidence="3 4">XZYJ18</strain>
    </source>
</reference>
<keyword evidence="4" id="KW-1185">Reference proteome</keyword>